<sequence length="78" mass="8928">MDHACTNPGEIEAGSEMSDESNDRNNEASDRNDESNDRDDDRRRRVYPKGHCQNCGEPLRFVPCLNCAALRELEEEDE</sequence>
<dbReference type="EMBL" id="PHNJ01000019">
    <property type="protein sequence ID" value="TYL36326.1"/>
    <property type="molecule type" value="Genomic_DNA"/>
</dbReference>
<evidence type="ECO:0000313" key="2">
    <source>
        <dbReference type="EMBL" id="TYL36326.1"/>
    </source>
</evidence>
<reference evidence="2" key="1">
    <citation type="submission" date="2017-11" db="EMBL/GenBank/DDBJ databases">
        <authorList>
            <person name="Kajale S.C."/>
            <person name="Sharma A."/>
        </authorList>
    </citation>
    <scope>NUCLEOTIDE SEQUENCE</scope>
    <source>
        <strain evidence="2">LS1_42</strain>
    </source>
</reference>
<evidence type="ECO:0000256" key="1">
    <source>
        <dbReference type="SAM" id="MobiDB-lite"/>
    </source>
</evidence>
<accession>A0A8J8PWU8</accession>
<feature type="compositionally biased region" description="Basic and acidic residues" evidence="1">
    <location>
        <begin position="21"/>
        <end position="43"/>
    </location>
</feature>
<comment type="caution">
    <text evidence="2">The sequence shown here is derived from an EMBL/GenBank/DDBJ whole genome shotgun (WGS) entry which is preliminary data.</text>
</comment>
<gene>
    <name evidence="2" type="ORF">CV102_22980</name>
</gene>
<keyword evidence="3" id="KW-1185">Reference proteome</keyword>
<organism evidence="2 3">
    <name type="scientific">Natronococcus pandeyae</name>
    <dbReference type="NCBI Taxonomy" id="2055836"/>
    <lineage>
        <taxon>Archaea</taxon>
        <taxon>Methanobacteriati</taxon>
        <taxon>Methanobacteriota</taxon>
        <taxon>Stenosarchaea group</taxon>
        <taxon>Halobacteria</taxon>
        <taxon>Halobacteriales</taxon>
        <taxon>Natrialbaceae</taxon>
        <taxon>Natronococcus</taxon>
    </lineage>
</organism>
<dbReference type="AlphaFoldDB" id="A0A8J8PWU8"/>
<evidence type="ECO:0000313" key="3">
    <source>
        <dbReference type="Proteomes" id="UP000766904"/>
    </source>
</evidence>
<feature type="region of interest" description="Disordered" evidence="1">
    <location>
        <begin position="1"/>
        <end position="47"/>
    </location>
</feature>
<name>A0A8J8PWU8_9EURY</name>
<protein>
    <submittedName>
        <fullName evidence="2">Uncharacterized protein</fullName>
    </submittedName>
</protein>
<dbReference type="Proteomes" id="UP000766904">
    <property type="component" value="Unassembled WGS sequence"/>
</dbReference>
<proteinExistence type="predicted"/>